<feature type="region of interest" description="Disordered" evidence="1">
    <location>
        <begin position="1"/>
        <end position="63"/>
    </location>
</feature>
<protein>
    <submittedName>
        <fullName evidence="2">Uncharacterized protein</fullName>
    </submittedName>
</protein>
<accession>A0A5N7B6C9</accession>
<evidence type="ECO:0000313" key="2">
    <source>
        <dbReference type="EMBL" id="KAE8376740.1"/>
    </source>
</evidence>
<dbReference type="AlphaFoldDB" id="A0A5N7B6C9"/>
<gene>
    <name evidence="2" type="ORF">BDV26DRAFT_282442</name>
</gene>
<dbReference type="OrthoDB" id="5425806at2759"/>
<proteinExistence type="predicted"/>
<name>A0A5N7B6C9_9EURO</name>
<reference evidence="2 3" key="1">
    <citation type="submission" date="2019-04" db="EMBL/GenBank/DDBJ databases">
        <title>Friends and foes A comparative genomics studyof 23 Aspergillus species from section Flavi.</title>
        <authorList>
            <consortium name="DOE Joint Genome Institute"/>
            <person name="Kjaerbolling I."/>
            <person name="Vesth T."/>
            <person name="Frisvad J.C."/>
            <person name="Nybo J.L."/>
            <person name="Theobald S."/>
            <person name="Kildgaard S."/>
            <person name="Isbrandt T."/>
            <person name="Kuo A."/>
            <person name="Sato A."/>
            <person name="Lyhne E.K."/>
            <person name="Kogle M.E."/>
            <person name="Wiebenga A."/>
            <person name="Kun R.S."/>
            <person name="Lubbers R.J."/>
            <person name="Makela M.R."/>
            <person name="Barry K."/>
            <person name="Chovatia M."/>
            <person name="Clum A."/>
            <person name="Daum C."/>
            <person name="Haridas S."/>
            <person name="He G."/>
            <person name="LaButti K."/>
            <person name="Lipzen A."/>
            <person name="Mondo S."/>
            <person name="Riley R."/>
            <person name="Salamov A."/>
            <person name="Simmons B.A."/>
            <person name="Magnuson J.K."/>
            <person name="Henrissat B."/>
            <person name="Mortensen U.H."/>
            <person name="Larsen T.O."/>
            <person name="Devries R.P."/>
            <person name="Grigoriev I.V."/>
            <person name="Machida M."/>
            <person name="Baker S.E."/>
            <person name="Andersen M.R."/>
        </authorList>
    </citation>
    <scope>NUCLEOTIDE SEQUENCE [LARGE SCALE GENOMIC DNA]</scope>
    <source>
        <strain evidence="2 3">IBT 29228</strain>
    </source>
</reference>
<dbReference type="EMBL" id="ML736235">
    <property type="protein sequence ID" value="KAE8376740.1"/>
    <property type="molecule type" value="Genomic_DNA"/>
</dbReference>
<dbReference type="Proteomes" id="UP000326198">
    <property type="component" value="Unassembled WGS sequence"/>
</dbReference>
<sequence>MRNKEKLNSIELLGTPTRRTSASVPPPWGNSPYATSTSSPELLRPTVDLTKDGDDKFKRRASDRHETLTDWGMDASEPKSKKNRILEPSSSGIQPFSSIWGHGKENNGNAPGPAGLKMDWAIAGDNTRTINAKMSSLDGKNPTDTKFLVRASCQEGMAPVWVPFQTFLSASSFLAHMAAECRVDEWSPNKQLLAENSHWQTDQPVLAASIKFEWSEFEIRVRQGVDHDLTIVFQELQKAWKAKEFNLEGGTIQQFRIKVMLHVG</sequence>
<evidence type="ECO:0000256" key="1">
    <source>
        <dbReference type="SAM" id="MobiDB-lite"/>
    </source>
</evidence>
<organism evidence="2 3">
    <name type="scientific">Aspergillus bertholletiae</name>
    <dbReference type="NCBI Taxonomy" id="1226010"/>
    <lineage>
        <taxon>Eukaryota</taxon>
        <taxon>Fungi</taxon>
        <taxon>Dikarya</taxon>
        <taxon>Ascomycota</taxon>
        <taxon>Pezizomycotina</taxon>
        <taxon>Eurotiomycetes</taxon>
        <taxon>Eurotiomycetidae</taxon>
        <taxon>Eurotiales</taxon>
        <taxon>Aspergillaceae</taxon>
        <taxon>Aspergillus</taxon>
        <taxon>Aspergillus subgen. Circumdati</taxon>
    </lineage>
</organism>
<evidence type="ECO:0000313" key="3">
    <source>
        <dbReference type="Proteomes" id="UP000326198"/>
    </source>
</evidence>
<keyword evidence="3" id="KW-1185">Reference proteome</keyword>
<feature type="region of interest" description="Disordered" evidence="1">
    <location>
        <begin position="71"/>
        <end position="90"/>
    </location>
</feature>